<dbReference type="InterPro" id="IPR003400">
    <property type="entry name" value="ExbD"/>
</dbReference>
<dbReference type="RefSeq" id="WP_169601533.1">
    <property type="nucleotide sequence ID" value="NZ_CP046565.1"/>
</dbReference>
<keyword evidence="8 12" id="KW-0812">Transmembrane</keyword>
<evidence type="ECO:0000256" key="7">
    <source>
        <dbReference type="ARBA" id="ARBA00022519"/>
    </source>
</evidence>
<evidence type="ECO:0000256" key="2">
    <source>
        <dbReference type="ARBA" id="ARBA00004249"/>
    </source>
</evidence>
<proteinExistence type="inferred from homology"/>
<evidence type="ECO:0000256" key="3">
    <source>
        <dbReference type="ARBA" id="ARBA00005811"/>
    </source>
</evidence>
<comment type="subcellular location">
    <subcellularLocation>
        <location evidence="2">Cell inner membrane</location>
        <topology evidence="2">Single-pass type II membrane protein</topology>
    </subcellularLocation>
    <subcellularLocation>
        <location evidence="12">Cell membrane</location>
        <topology evidence="12">Single-pass type II membrane protein</topology>
    </subcellularLocation>
</comment>
<evidence type="ECO:0000313" key="15">
    <source>
        <dbReference type="EMBL" id="QJD29565.1"/>
    </source>
</evidence>
<evidence type="ECO:0000256" key="4">
    <source>
        <dbReference type="ARBA" id="ARBA00011471"/>
    </source>
</evidence>
<comment type="similarity">
    <text evidence="3 12">Belongs to the ExbD/TolR family.</text>
</comment>
<evidence type="ECO:0000256" key="9">
    <source>
        <dbReference type="ARBA" id="ARBA00022927"/>
    </source>
</evidence>
<organism evidence="15 16">
    <name type="scientific">Methylococcus geothermalis</name>
    <dbReference type="NCBI Taxonomy" id="2681310"/>
    <lineage>
        <taxon>Bacteria</taxon>
        <taxon>Pseudomonadati</taxon>
        <taxon>Pseudomonadota</taxon>
        <taxon>Gammaproteobacteria</taxon>
        <taxon>Methylococcales</taxon>
        <taxon>Methylococcaceae</taxon>
        <taxon>Methylococcus</taxon>
    </lineage>
</organism>
<dbReference type="Gene3D" id="3.30.420.270">
    <property type="match status" value="1"/>
</dbReference>
<comment type="subunit">
    <text evidence="4">The accessory proteins ExbB and ExbD seem to form a complex with TonB.</text>
</comment>
<evidence type="ECO:0000256" key="11">
    <source>
        <dbReference type="ARBA" id="ARBA00023136"/>
    </source>
</evidence>
<keyword evidence="9 12" id="KW-0653">Protein transport</keyword>
<accession>A0A858Q6Z7</accession>
<dbReference type="EMBL" id="CP046565">
    <property type="protein sequence ID" value="QJD29565.1"/>
    <property type="molecule type" value="Genomic_DNA"/>
</dbReference>
<evidence type="ECO:0000256" key="13">
    <source>
        <dbReference type="SAM" id="Phobius"/>
    </source>
</evidence>
<dbReference type="Proteomes" id="UP000503004">
    <property type="component" value="Chromosome"/>
</dbReference>
<dbReference type="GO" id="GO:0015031">
    <property type="term" value="P:protein transport"/>
    <property type="evidence" value="ECO:0007669"/>
    <property type="project" value="UniProtKB-KW"/>
</dbReference>
<reference evidence="16" key="1">
    <citation type="submission" date="2019-12" db="EMBL/GenBank/DDBJ databases">
        <authorList>
            <person name="Awala S.I."/>
            <person name="Rhee S.K."/>
        </authorList>
    </citation>
    <scope>NUCLEOTIDE SEQUENCE [LARGE SCALE GENOMIC DNA]</scope>
    <source>
        <strain evidence="16">IM1</strain>
    </source>
</reference>
<reference evidence="15" key="2">
    <citation type="journal article" date="2020" name="Int. J. Syst. Evol. Microbiol.">
        <title>Methylococcus geothermalis sp. nov., a methanotroph isolated from a geothermal field in the Republic of Korea.</title>
        <authorList>
            <person name="Awala S.I."/>
            <person name="Bellosillo L.A."/>
            <person name="Gwak J.-H."/>
            <person name="Nguyen N.-L."/>
            <person name="Kim S.-J."/>
            <person name="Lee B.-H."/>
            <person name="Rhee S.-K."/>
        </authorList>
    </citation>
    <scope>NUCLEOTIDE SEQUENCE</scope>
    <source>
        <strain evidence="15">IM1</strain>
    </source>
</reference>
<keyword evidence="10 13" id="KW-1133">Transmembrane helix</keyword>
<protein>
    <submittedName>
        <fullName evidence="15">Biopolymer transporter ExbD</fullName>
    </submittedName>
</protein>
<keyword evidence="16" id="KW-1185">Reference proteome</keyword>
<keyword evidence="7" id="KW-0997">Cell inner membrane</keyword>
<evidence type="ECO:0000256" key="12">
    <source>
        <dbReference type="RuleBase" id="RU003879"/>
    </source>
</evidence>
<comment type="function">
    <text evidence="1">Involved in the TonB-dependent energy-dependent transport of various receptor-bound substrates.</text>
</comment>
<evidence type="ECO:0000256" key="6">
    <source>
        <dbReference type="ARBA" id="ARBA00022475"/>
    </source>
</evidence>
<feature type="transmembrane region" description="Helical" evidence="13">
    <location>
        <begin position="20"/>
        <end position="39"/>
    </location>
</feature>
<evidence type="ECO:0000313" key="16">
    <source>
        <dbReference type="Proteomes" id="UP000503004"/>
    </source>
</evidence>
<dbReference type="GO" id="GO:0022857">
    <property type="term" value="F:transmembrane transporter activity"/>
    <property type="evidence" value="ECO:0007669"/>
    <property type="project" value="InterPro"/>
</dbReference>
<dbReference type="KEGG" id="metu:GNH96_05995"/>
<dbReference type="KEGG" id="metu:GNH96_01175"/>
<evidence type="ECO:0000256" key="1">
    <source>
        <dbReference type="ARBA" id="ARBA00003540"/>
    </source>
</evidence>
<sequence>MAMKTGGDNDEVMSEINVTPLVDVMLVLVIVFLVTAPLLTQSMNVNLPKTGAVAASDDNKSTPIGIDAQGRIVLDKTEIADLAQLEARLREAVQQNPDALYIVHADQAVSYAVVAKVLATAHKAGVNRLSLATVQE</sequence>
<evidence type="ECO:0000256" key="5">
    <source>
        <dbReference type="ARBA" id="ARBA00022448"/>
    </source>
</evidence>
<dbReference type="PANTHER" id="PTHR30558">
    <property type="entry name" value="EXBD MEMBRANE COMPONENT OF PMF-DRIVEN MACROMOLECULE IMPORT SYSTEM"/>
    <property type="match status" value="1"/>
</dbReference>
<evidence type="ECO:0000256" key="8">
    <source>
        <dbReference type="ARBA" id="ARBA00022692"/>
    </source>
</evidence>
<dbReference type="AlphaFoldDB" id="A0A858Q6Z7"/>
<keyword evidence="6" id="KW-1003">Cell membrane</keyword>
<dbReference type="GO" id="GO:0005886">
    <property type="term" value="C:plasma membrane"/>
    <property type="evidence" value="ECO:0007669"/>
    <property type="project" value="UniProtKB-SubCell"/>
</dbReference>
<name>A0A858Q6Z7_9GAMM</name>
<gene>
    <name evidence="14" type="ORF">GNH96_01175</name>
    <name evidence="15" type="ORF">GNH96_05995</name>
</gene>
<keyword evidence="5 12" id="KW-0813">Transport</keyword>
<dbReference type="EMBL" id="CP046565">
    <property type="protein sequence ID" value="QJD28716.1"/>
    <property type="molecule type" value="Genomic_DNA"/>
</dbReference>
<evidence type="ECO:0000256" key="10">
    <source>
        <dbReference type="ARBA" id="ARBA00022989"/>
    </source>
</evidence>
<evidence type="ECO:0000313" key="14">
    <source>
        <dbReference type="EMBL" id="QJD28716.1"/>
    </source>
</evidence>
<dbReference type="PANTHER" id="PTHR30558:SF12">
    <property type="entry name" value="BIOPOLYMER TRANSPORT PROTEIN EXBD"/>
    <property type="match status" value="1"/>
</dbReference>
<keyword evidence="11 13" id="KW-0472">Membrane</keyword>
<dbReference type="Pfam" id="PF02472">
    <property type="entry name" value="ExbD"/>
    <property type="match status" value="1"/>
</dbReference>